<comment type="caution">
    <text evidence="1">The sequence shown here is derived from an EMBL/GenBank/DDBJ whole genome shotgun (WGS) entry which is preliminary data.</text>
</comment>
<evidence type="ECO:0000313" key="1">
    <source>
        <dbReference type="EMBL" id="PAU77147.1"/>
    </source>
</evidence>
<dbReference type="RefSeq" id="WP_095620321.1">
    <property type="nucleotide sequence ID" value="NZ_NSKB01000003.1"/>
</dbReference>
<dbReference type="AlphaFoldDB" id="A0A2A2EXR2"/>
<evidence type="ECO:0008006" key="3">
    <source>
        <dbReference type="Google" id="ProtNLM"/>
    </source>
</evidence>
<name>A0A2A2EXR2_9GAMM</name>
<dbReference type="OrthoDB" id="7059163at2"/>
<accession>A0A2A2EXR2</accession>
<dbReference type="InterPro" id="IPR014710">
    <property type="entry name" value="RmlC-like_jellyroll"/>
</dbReference>
<gene>
    <name evidence="1" type="ORF">CK498_07795</name>
</gene>
<protein>
    <recommendedName>
        <fullName evidence="3">Cysteine dioxygenase</fullName>
    </recommendedName>
</protein>
<reference evidence="1 2" key="1">
    <citation type="submission" date="2017-08" db="EMBL/GenBank/DDBJ databases">
        <title>Halomonas alkalisoli sp. nov., isolated from saline alkaline soil.</title>
        <authorList>
            <person name="Wang D."/>
            <person name="Zhang G."/>
        </authorList>
    </citation>
    <scope>NUCLEOTIDE SEQUENCE [LARGE SCALE GENOMIC DNA]</scope>
    <source>
        <strain evidence="1 2">WRN001</strain>
    </source>
</reference>
<organism evidence="1 2">
    <name type="scientific">Halomonas salipaludis</name>
    <dbReference type="NCBI Taxonomy" id="2032625"/>
    <lineage>
        <taxon>Bacteria</taxon>
        <taxon>Pseudomonadati</taxon>
        <taxon>Pseudomonadota</taxon>
        <taxon>Gammaproteobacteria</taxon>
        <taxon>Oceanospirillales</taxon>
        <taxon>Halomonadaceae</taxon>
        <taxon>Halomonas</taxon>
    </lineage>
</organism>
<evidence type="ECO:0000313" key="2">
    <source>
        <dbReference type="Proteomes" id="UP000217771"/>
    </source>
</evidence>
<dbReference type="EMBL" id="NSKB01000003">
    <property type="protein sequence ID" value="PAU77147.1"/>
    <property type="molecule type" value="Genomic_DNA"/>
</dbReference>
<dbReference type="Gene3D" id="2.60.120.10">
    <property type="entry name" value="Jelly Rolls"/>
    <property type="match status" value="1"/>
</dbReference>
<dbReference type="Proteomes" id="UP000217771">
    <property type="component" value="Unassembled WGS sequence"/>
</dbReference>
<proteinExistence type="predicted"/>
<dbReference type="InterPro" id="IPR011051">
    <property type="entry name" value="RmlC_Cupin_sf"/>
</dbReference>
<dbReference type="CDD" id="cd10548">
    <property type="entry name" value="cupin_CDO"/>
    <property type="match status" value="1"/>
</dbReference>
<keyword evidence="2" id="KW-1185">Reference proteome</keyword>
<sequence>MVHAKTVRQQAVNDVLDRVRHVLDQQQLSRQALDDILFELKQLAACGEFWNAEDFPPPAEDERQARYLIDQQDDQTIALYLNVMRPGKRIPPHNHTTWACIAAVEGEESNTLYRRLDDGLIAGRATLEVDREVVIGPGQGIAMMPDDIHSVMIEGETPIRHLHLYGRALETLTERIAFDVDAGTCRIMDIGVKTRQQGAR</sequence>
<dbReference type="SUPFAM" id="SSF51182">
    <property type="entry name" value="RmlC-like cupins"/>
    <property type="match status" value="1"/>
</dbReference>